<keyword evidence="6" id="KW-1185">Reference proteome</keyword>
<feature type="signal peptide" evidence="4">
    <location>
        <begin position="1"/>
        <end position="20"/>
    </location>
</feature>
<dbReference type="EMBL" id="LGRX02017328">
    <property type="protein sequence ID" value="KAK3260899.1"/>
    <property type="molecule type" value="Genomic_DNA"/>
</dbReference>
<keyword evidence="1" id="KW-0677">Repeat</keyword>
<evidence type="ECO:0000313" key="5">
    <source>
        <dbReference type="EMBL" id="KAK3260899.1"/>
    </source>
</evidence>
<evidence type="ECO:0000256" key="2">
    <source>
        <dbReference type="ARBA" id="ARBA00023043"/>
    </source>
</evidence>
<dbReference type="Proteomes" id="UP001190700">
    <property type="component" value="Unassembled WGS sequence"/>
</dbReference>
<dbReference type="PROSITE" id="PS50088">
    <property type="entry name" value="ANK_REPEAT"/>
    <property type="match status" value="1"/>
</dbReference>
<dbReference type="SMART" id="SM00248">
    <property type="entry name" value="ANK"/>
    <property type="match status" value="4"/>
</dbReference>
<evidence type="ECO:0000256" key="4">
    <source>
        <dbReference type="SAM" id="SignalP"/>
    </source>
</evidence>
<protein>
    <submittedName>
        <fullName evidence="5">Uncharacterized protein</fullName>
    </submittedName>
</protein>
<keyword evidence="4" id="KW-0732">Signal</keyword>
<reference evidence="5 6" key="1">
    <citation type="journal article" date="2015" name="Genome Biol. Evol.">
        <title>Comparative Genomics of a Bacterivorous Green Alga Reveals Evolutionary Causalities and Consequences of Phago-Mixotrophic Mode of Nutrition.</title>
        <authorList>
            <person name="Burns J.A."/>
            <person name="Paasch A."/>
            <person name="Narechania A."/>
            <person name="Kim E."/>
        </authorList>
    </citation>
    <scope>NUCLEOTIDE SEQUENCE [LARGE SCALE GENOMIC DNA]</scope>
    <source>
        <strain evidence="5 6">PLY_AMNH</strain>
    </source>
</reference>
<dbReference type="Pfam" id="PF00023">
    <property type="entry name" value="Ank"/>
    <property type="match status" value="1"/>
</dbReference>
<gene>
    <name evidence="5" type="ORF">CYMTET_30168</name>
</gene>
<evidence type="ECO:0000313" key="6">
    <source>
        <dbReference type="Proteomes" id="UP001190700"/>
    </source>
</evidence>
<feature type="repeat" description="ANK" evidence="3">
    <location>
        <begin position="58"/>
        <end position="90"/>
    </location>
</feature>
<dbReference type="PANTHER" id="PTHR24171">
    <property type="entry name" value="ANKYRIN REPEAT DOMAIN-CONTAINING PROTEIN 39-RELATED"/>
    <property type="match status" value="1"/>
</dbReference>
<sequence>MPKLGIVFFFIVQVSYEVLSQDLDAETENLHTAARRGDLEGAQAALANGALINKQGGGKQTPLMSATLSGQAEIVQLLLDQGADVTIGEQDGYTAVHGAGFQGRATVMSVLASKGLDIGDMHGDGFTPLHRACWGREQRHTDTVLVLLKHGVPPNQPANNGATCLEMTQNDATKFLIRHELEKLSGEL</sequence>
<dbReference type="InterPro" id="IPR036770">
    <property type="entry name" value="Ankyrin_rpt-contain_sf"/>
</dbReference>
<dbReference type="AlphaFoldDB" id="A0AAE0KUG1"/>
<dbReference type="Gene3D" id="1.25.40.20">
    <property type="entry name" value="Ankyrin repeat-containing domain"/>
    <property type="match status" value="1"/>
</dbReference>
<accession>A0AAE0KUG1</accession>
<organism evidence="5 6">
    <name type="scientific">Cymbomonas tetramitiformis</name>
    <dbReference type="NCBI Taxonomy" id="36881"/>
    <lineage>
        <taxon>Eukaryota</taxon>
        <taxon>Viridiplantae</taxon>
        <taxon>Chlorophyta</taxon>
        <taxon>Pyramimonadophyceae</taxon>
        <taxon>Pyramimonadales</taxon>
        <taxon>Pyramimonadaceae</taxon>
        <taxon>Cymbomonas</taxon>
    </lineage>
</organism>
<dbReference type="Pfam" id="PF12796">
    <property type="entry name" value="Ank_2"/>
    <property type="match status" value="1"/>
</dbReference>
<comment type="caution">
    <text evidence="5">The sequence shown here is derived from an EMBL/GenBank/DDBJ whole genome shotgun (WGS) entry which is preliminary data.</text>
</comment>
<dbReference type="InterPro" id="IPR002110">
    <property type="entry name" value="Ankyrin_rpt"/>
</dbReference>
<evidence type="ECO:0000256" key="1">
    <source>
        <dbReference type="ARBA" id="ARBA00022737"/>
    </source>
</evidence>
<feature type="chain" id="PRO_5042192838" evidence="4">
    <location>
        <begin position="21"/>
        <end position="188"/>
    </location>
</feature>
<keyword evidence="2 3" id="KW-0040">ANK repeat</keyword>
<evidence type="ECO:0000256" key="3">
    <source>
        <dbReference type="PROSITE-ProRule" id="PRU00023"/>
    </source>
</evidence>
<dbReference type="PROSITE" id="PS50297">
    <property type="entry name" value="ANK_REP_REGION"/>
    <property type="match status" value="1"/>
</dbReference>
<dbReference type="SUPFAM" id="SSF48403">
    <property type="entry name" value="Ankyrin repeat"/>
    <property type="match status" value="1"/>
</dbReference>
<name>A0AAE0KUG1_9CHLO</name>
<proteinExistence type="predicted"/>